<feature type="transmembrane region" description="Helical" evidence="1">
    <location>
        <begin position="75"/>
        <end position="92"/>
    </location>
</feature>
<dbReference type="Pfam" id="PF16316">
    <property type="entry name" value="DUF4956"/>
    <property type="match status" value="1"/>
</dbReference>
<accession>J9H6Q4</accession>
<evidence type="ECO:0000313" key="2">
    <source>
        <dbReference type="EMBL" id="EJX09810.1"/>
    </source>
</evidence>
<reference evidence="2" key="1">
    <citation type="journal article" date="2012" name="PLoS ONE">
        <title>Gene sets for utilization of primary and secondary nutrition supplies in the distal gut of endangered iberian lynx.</title>
        <authorList>
            <person name="Alcaide M."/>
            <person name="Messina E."/>
            <person name="Richter M."/>
            <person name="Bargiela R."/>
            <person name="Peplies J."/>
            <person name="Huws S.A."/>
            <person name="Newbold C.J."/>
            <person name="Golyshin P.N."/>
            <person name="Simon M.A."/>
            <person name="Lopez G."/>
            <person name="Yakimov M.M."/>
            <person name="Ferrer M."/>
        </authorList>
    </citation>
    <scope>NUCLEOTIDE SEQUENCE</scope>
</reference>
<organism evidence="2">
    <name type="scientific">gut metagenome</name>
    <dbReference type="NCBI Taxonomy" id="749906"/>
    <lineage>
        <taxon>unclassified sequences</taxon>
        <taxon>metagenomes</taxon>
        <taxon>organismal metagenomes</taxon>
    </lineage>
</organism>
<keyword evidence="1" id="KW-0812">Transmembrane</keyword>
<comment type="caution">
    <text evidence="2">The sequence shown here is derived from an EMBL/GenBank/DDBJ whole genome shotgun (WGS) entry which is preliminary data.</text>
</comment>
<keyword evidence="1" id="KW-1133">Transmembrane helix</keyword>
<evidence type="ECO:0008006" key="3">
    <source>
        <dbReference type="Google" id="ProtNLM"/>
    </source>
</evidence>
<name>J9H6Q4_9ZZZZ</name>
<feature type="transmembrane region" description="Helical" evidence="1">
    <location>
        <begin position="104"/>
        <end position="121"/>
    </location>
</feature>
<feature type="transmembrane region" description="Helical" evidence="1">
    <location>
        <begin position="50"/>
        <end position="69"/>
    </location>
</feature>
<keyword evidence="1" id="KW-0472">Membrane</keyword>
<dbReference type="InterPro" id="IPR032531">
    <property type="entry name" value="DUF4956"/>
</dbReference>
<sequence>MTEFISDYLSYHLCLTINLIDLLLSFSLNFIVVWIVVHFFYYPKGRRRDYYFTFLLLSVSIFMLIHLLLCDSGDMGIGAALGLFAIFGIIRYRTESVPIREMTYLFFLVALSVLNAKTSHSVLLDRFVINLLFILVVGLSERWLSINREACKLVKYDNINLILPEREAELKADLEKRLGVKVLRVEVGAVDFLKDMAMLRVYYIEVSSSVNSVNSLFKIPNDHAL</sequence>
<protein>
    <recommendedName>
        <fullName evidence="3">DUF4956 domain-containing protein</fullName>
    </recommendedName>
</protein>
<feature type="transmembrane region" description="Helical" evidence="1">
    <location>
        <begin position="127"/>
        <end position="145"/>
    </location>
</feature>
<evidence type="ECO:0000256" key="1">
    <source>
        <dbReference type="SAM" id="Phobius"/>
    </source>
</evidence>
<proteinExistence type="predicted"/>
<gene>
    <name evidence="2" type="ORF">EVA_02078</name>
</gene>
<dbReference type="EMBL" id="AMCI01000314">
    <property type="protein sequence ID" value="EJX09810.1"/>
    <property type="molecule type" value="Genomic_DNA"/>
</dbReference>
<feature type="transmembrane region" description="Helical" evidence="1">
    <location>
        <begin position="20"/>
        <end position="43"/>
    </location>
</feature>
<dbReference type="AlphaFoldDB" id="J9H6Q4"/>